<dbReference type="InterPro" id="IPR027477">
    <property type="entry name" value="Succ_DH/fumarate_Rdtase_cat_sf"/>
</dbReference>
<evidence type="ECO:0000313" key="4">
    <source>
        <dbReference type="EMBL" id="PDX58880.1"/>
    </source>
</evidence>
<keyword evidence="5" id="KW-1185">Reference proteome</keyword>
<accession>A0A2A6ZBX8</accession>
<dbReference type="SUPFAM" id="SSF51905">
    <property type="entry name" value="FAD/NAD(P)-binding domain"/>
    <property type="match status" value="1"/>
</dbReference>
<evidence type="ECO:0000256" key="2">
    <source>
        <dbReference type="ARBA" id="ARBA00023002"/>
    </source>
</evidence>
<dbReference type="GO" id="GO:0009061">
    <property type="term" value="P:anaerobic respiration"/>
    <property type="evidence" value="ECO:0007669"/>
    <property type="project" value="TreeGrafter"/>
</dbReference>
<dbReference type="GO" id="GO:0009055">
    <property type="term" value="F:electron transfer activity"/>
    <property type="evidence" value="ECO:0007669"/>
    <property type="project" value="TreeGrafter"/>
</dbReference>
<feature type="domain" description="FAD-dependent oxidoreductase 2 FAD-binding" evidence="3">
    <location>
        <begin position="12"/>
        <end position="249"/>
    </location>
</feature>
<dbReference type="GO" id="GO:0050660">
    <property type="term" value="F:flavin adenine dinucleotide binding"/>
    <property type="evidence" value="ECO:0007669"/>
    <property type="project" value="TreeGrafter"/>
</dbReference>
<dbReference type="PANTHER" id="PTHR11632">
    <property type="entry name" value="SUCCINATE DEHYDROGENASE 2 FLAVOPROTEIN SUBUNIT"/>
    <property type="match status" value="1"/>
</dbReference>
<dbReference type="EMBL" id="NMTQ01000022">
    <property type="protein sequence ID" value="PDX58880.1"/>
    <property type="molecule type" value="Genomic_DNA"/>
</dbReference>
<dbReference type="GO" id="GO:0033765">
    <property type="term" value="F:steroid dehydrogenase activity, acting on the CH-CH group of donors"/>
    <property type="evidence" value="ECO:0007669"/>
    <property type="project" value="UniProtKB-ARBA"/>
</dbReference>
<dbReference type="InterPro" id="IPR003953">
    <property type="entry name" value="FAD-dep_OxRdtase_2_FAD-bd"/>
</dbReference>
<comment type="caution">
    <text evidence="4">The sequence shown here is derived from an EMBL/GenBank/DDBJ whole genome shotgun (WGS) entry which is preliminary data.</text>
</comment>
<dbReference type="Pfam" id="PF00890">
    <property type="entry name" value="FAD_binding_2"/>
    <property type="match status" value="1"/>
</dbReference>
<evidence type="ECO:0000313" key="5">
    <source>
        <dbReference type="Proteomes" id="UP000220752"/>
    </source>
</evidence>
<dbReference type="PANTHER" id="PTHR11632:SF51">
    <property type="entry name" value="SUCCINATE DEHYDROGENASE [UBIQUINONE] FLAVOPROTEIN SUBUNIT, MITOCHONDRIAL"/>
    <property type="match status" value="1"/>
</dbReference>
<dbReference type="GO" id="GO:0000104">
    <property type="term" value="F:succinate dehydrogenase activity"/>
    <property type="evidence" value="ECO:0007669"/>
    <property type="project" value="TreeGrafter"/>
</dbReference>
<sequence length="655" mass="72261">METKKFTFRRSDVIIVGSGAAGLNAAIALKKQGIQDVTVLTEGLTFGTSRNTGSDKQTYYKLTSSGTTPDSVRQMAQTLFDGGCVDGDIALAEAAVSTRAFFHLVDIGVPFPCNRYGEYVGYKTDHDPFKRGISAGPLTSRYMTERLIEEAKELGVRILEGYQALEILTAPDGEQKKAIGVLALEYKKQEPTYAVFGAANVIYATGGEAGMYKTSVYPTAQTGGTGLALRAGARGKNLTESQYGIASIKFRWNLSGSYQQVLPCYISTDENGGDEREFLEDAFPDAQSQLNAIFLKGYQWPFDPRKTRSYGSSLIDILIYIETVQKKRRVFLDYRRNPRCALTDGKMDYTKLSEEALEYLRESGSMQELPIQRLAAMNPAAIELYRSHNIDLAAEPLEIAICAQHNNGGLAGDCWWQSNIRHLYPIGEVNGTHGVYRPGGTALNAGQVGGIRAASYIAHHDAALAPPDEQQVLAAAGEQIWAAMEFGMQALQRGGSFDMAAERAALQERMSCCGAVIRGREAVQTACEEALQQLHRIEKEASLSTPLLLGQLYRLRDLAVSQFVYLSAIRNYIQQGGRSRGSYLICDPAGEKPLGSLPEIFRFVLEDGTMLQTIQEVEYAQGACTFYWRGCRPIPETTEWFEKVWQEYRKGAAFQ</sequence>
<dbReference type="Gene3D" id="3.50.50.60">
    <property type="entry name" value="FAD/NAD(P)-binding domain"/>
    <property type="match status" value="2"/>
</dbReference>
<dbReference type="AlphaFoldDB" id="A0A2A6ZBX8"/>
<gene>
    <name evidence="4" type="ORF">CGS46_06600</name>
</gene>
<keyword evidence="2" id="KW-0560">Oxidoreductase</keyword>
<dbReference type="GO" id="GO:0005886">
    <property type="term" value="C:plasma membrane"/>
    <property type="evidence" value="ECO:0007669"/>
    <property type="project" value="TreeGrafter"/>
</dbReference>
<dbReference type="Gene3D" id="3.90.700.10">
    <property type="entry name" value="Succinate dehydrogenase/fumarate reductase flavoprotein, catalytic domain"/>
    <property type="match status" value="1"/>
</dbReference>
<protein>
    <submittedName>
        <fullName evidence="4">Oxidoreductase</fullName>
    </submittedName>
</protein>
<evidence type="ECO:0000256" key="1">
    <source>
        <dbReference type="ARBA" id="ARBA00022630"/>
    </source>
</evidence>
<keyword evidence="1" id="KW-0285">Flavoprotein</keyword>
<evidence type="ECO:0000259" key="3">
    <source>
        <dbReference type="Pfam" id="PF00890"/>
    </source>
</evidence>
<name>A0A2A6ZBX8_9FIRM</name>
<dbReference type="InterPro" id="IPR036188">
    <property type="entry name" value="FAD/NAD-bd_sf"/>
</dbReference>
<organism evidence="4 5">
    <name type="scientific">Faecalibacterium langellae</name>
    <dbReference type="NCBI Taxonomy" id="3435293"/>
    <lineage>
        <taxon>Bacteria</taxon>
        <taxon>Bacillati</taxon>
        <taxon>Bacillota</taxon>
        <taxon>Clostridia</taxon>
        <taxon>Eubacteriales</taxon>
        <taxon>Oscillospiraceae</taxon>
        <taxon>Faecalibacterium</taxon>
    </lineage>
</organism>
<dbReference type="Proteomes" id="UP000220752">
    <property type="component" value="Unassembled WGS sequence"/>
</dbReference>
<proteinExistence type="predicted"/>
<dbReference type="InterPro" id="IPR030664">
    <property type="entry name" value="SdhA/FrdA/AprA"/>
</dbReference>
<reference evidence="4 5" key="1">
    <citation type="journal article" date="2017" name="Front. Microbiol.">
        <title>New Insights into the Diversity of the Genus Faecalibacterium.</title>
        <authorList>
            <person name="Benevides L."/>
            <person name="Burman S."/>
            <person name="Martin R."/>
            <person name="Robert V."/>
            <person name="Thomas M."/>
            <person name="Miquel S."/>
            <person name="Chain F."/>
            <person name="Sokol H."/>
            <person name="Bermudez-Humaran L.G."/>
            <person name="Morrison M."/>
            <person name="Langella P."/>
            <person name="Azevedo V.A."/>
            <person name="Chatel J.M."/>
            <person name="Soares S."/>
        </authorList>
    </citation>
    <scope>NUCLEOTIDE SEQUENCE [LARGE SCALE GENOMIC DNA]</scope>
    <source>
        <strain evidence="5">CNCM I-4540</strain>
    </source>
</reference>